<dbReference type="SUPFAM" id="SSF52058">
    <property type="entry name" value="L domain-like"/>
    <property type="match status" value="1"/>
</dbReference>
<evidence type="ECO:0000313" key="4">
    <source>
        <dbReference type="Proteomes" id="UP000886998"/>
    </source>
</evidence>
<feature type="signal peptide" evidence="2">
    <location>
        <begin position="1"/>
        <end position="21"/>
    </location>
</feature>
<keyword evidence="4" id="KW-1185">Reference proteome</keyword>
<dbReference type="PANTHER" id="PTHR24373:SF262">
    <property type="entry name" value="LEUCINE-RICH REPEAT-CONTAINING PROTEIN 15"/>
    <property type="match status" value="1"/>
</dbReference>
<evidence type="ECO:0000256" key="1">
    <source>
        <dbReference type="ARBA" id="ARBA00022729"/>
    </source>
</evidence>
<dbReference type="InterPro" id="IPR050328">
    <property type="entry name" value="Dev_Immune_Receptor"/>
</dbReference>
<dbReference type="GO" id="GO:0031012">
    <property type="term" value="C:extracellular matrix"/>
    <property type="evidence" value="ECO:0007669"/>
    <property type="project" value="TreeGrafter"/>
</dbReference>
<keyword evidence="1 2" id="KW-0732">Signal</keyword>
<organism evidence="3 4">
    <name type="scientific">Trichonephila inaurata madagascariensis</name>
    <dbReference type="NCBI Taxonomy" id="2747483"/>
    <lineage>
        <taxon>Eukaryota</taxon>
        <taxon>Metazoa</taxon>
        <taxon>Ecdysozoa</taxon>
        <taxon>Arthropoda</taxon>
        <taxon>Chelicerata</taxon>
        <taxon>Arachnida</taxon>
        <taxon>Araneae</taxon>
        <taxon>Araneomorphae</taxon>
        <taxon>Entelegynae</taxon>
        <taxon>Araneoidea</taxon>
        <taxon>Nephilidae</taxon>
        <taxon>Trichonephila</taxon>
        <taxon>Trichonephila inaurata</taxon>
    </lineage>
</organism>
<proteinExistence type="predicted"/>
<dbReference type="AlphaFoldDB" id="A0A8X6X6V4"/>
<dbReference type="InterPro" id="IPR032675">
    <property type="entry name" value="LRR_dom_sf"/>
</dbReference>
<name>A0A8X6X6V4_9ARAC</name>
<dbReference type="GO" id="GO:0005615">
    <property type="term" value="C:extracellular space"/>
    <property type="evidence" value="ECO:0007669"/>
    <property type="project" value="TreeGrafter"/>
</dbReference>
<dbReference type="EMBL" id="BMAV01006260">
    <property type="protein sequence ID" value="GFY47983.1"/>
    <property type="molecule type" value="Genomic_DNA"/>
</dbReference>
<dbReference type="Gene3D" id="3.80.10.10">
    <property type="entry name" value="Ribonuclease Inhibitor"/>
    <property type="match status" value="1"/>
</dbReference>
<accession>A0A8X6X6V4</accession>
<evidence type="ECO:0000313" key="3">
    <source>
        <dbReference type="EMBL" id="GFY47983.1"/>
    </source>
</evidence>
<sequence>MGSKGALLSVLLFVFISVCLATDPKDICPPKDLIKPCYCEKSCTNCHVSLKCDNILEQEDFTEVVRKSSDYQYGTFELRKSSVQYIPASLFSIQKITSLYIFTSSLISWFDEAPQVDDFDVLHLNEVRMSRSIQWDLFSGFKSIKRMSIMHTTLRRLDDSFKDNIPKNLKELKVYNCSLSRLHNDIFSSFTELVTLELDHGKIQEIKRSMFPSPCKLKRITISQQRIKELPGDIFSNMPDLKELQMVGNQLGELTKDSFASIVPKLTTFKMHGKYS</sequence>
<dbReference type="PANTHER" id="PTHR24373">
    <property type="entry name" value="SLIT RELATED LEUCINE-RICH REPEAT NEURONAL PROTEIN"/>
    <property type="match status" value="1"/>
</dbReference>
<feature type="chain" id="PRO_5036460326" evidence="2">
    <location>
        <begin position="22"/>
        <end position="276"/>
    </location>
</feature>
<dbReference type="Proteomes" id="UP000886998">
    <property type="component" value="Unassembled WGS sequence"/>
</dbReference>
<dbReference type="OrthoDB" id="6434880at2759"/>
<comment type="caution">
    <text evidence="3">The sequence shown here is derived from an EMBL/GenBank/DDBJ whole genome shotgun (WGS) entry which is preliminary data.</text>
</comment>
<evidence type="ECO:0000256" key="2">
    <source>
        <dbReference type="SAM" id="SignalP"/>
    </source>
</evidence>
<gene>
    <name evidence="3" type="primary">AVEN_224516_1</name>
    <name evidence="3" type="ORF">TNIN_35431</name>
</gene>
<reference evidence="3" key="1">
    <citation type="submission" date="2020-08" db="EMBL/GenBank/DDBJ databases">
        <title>Multicomponent nature underlies the extraordinary mechanical properties of spider dragline silk.</title>
        <authorList>
            <person name="Kono N."/>
            <person name="Nakamura H."/>
            <person name="Mori M."/>
            <person name="Yoshida Y."/>
            <person name="Ohtoshi R."/>
            <person name="Malay A.D."/>
            <person name="Moran D.A.P."/>
            <person name="Tomita M."/>
            <person name="Numata K."/>
            <person name="Arakawa K."/>
        </authorList>
    </citation>
    <scope>NUCLEOTIDE SEQUENCE</scope>
</reference>
<protein>
    <submittedName>
        <fullName evidence="3">Uncharacterized protein</fullName>
    </submittedName>
</protein>